<dbReference type="EMBL" id="SIHJ01000001">
    <property type="protein sequence ID" value="TWT35389.1"/>
    <property type="molecule type" value="Genomic_DNA"/>
</dbReference>
<sequence precursor="true">MSGNRWYLLAIAWCVGAGMAASIQAGTVVLYTEDLSAWNDTGRNDLGDGVLPYGVFEVDDVDAGFGTTPFTTGKGLRVVDLTDEDKPEIHGQLAAPLFEPFRVDFQSYNDSTVASSSAIRFRMGNNDVNVTSENNAAFSVSWQADGDVNAKYSGAEDGVGDVDTTSTDPMLNVIVDVTMVANAALSGVYTYDIFGETRTLDPLHYDLYIDGVLLNSSSPGDTKHDDFKNGLQFHYDKSGTTYDTALGLQQFALFGSGTSNTDPDVYYDNIILTTGVDIGNRVPEPASAAGLLIATLLSGATRRRRTS</sequence>
<dbReference type="InterPro" id="IPR013424">
    <property type="entry name" value="Ice-binding_C"/>
</dbReference>
<evidence type="ECO:0008006" key="4">
    <source>
        <dbReference type="Google" id="ProtNLM"/>
    </source>
</evidence>
<feature type="chain" id="PRO_5023081534" description="PEP-CTERM protein-sorting domain-containing protein" evidence="1">
    <location>
        <begin position="26"/>
        <end position="307"/>
    </location>
</feature>
<dbReference type="Proteomes" id="UP000316714">
    <property type="component" value="Unassembled WGS sequence"/>
</dbReference>
<keyword evidence="1" id="KW-0732">Signal</keyword>
<keyword evidence="3" id="KW-1185">Reference proteome</keyword>
<evidence type="ECO:0000256" key="1">
    <source>
        <dbReference type="SAM" id="SignalP"/>
    </source>
</evidence>
<comment type="caution">
    <text evidence="2">The sequence shown here is derived from an EMBL/GenBank/DDBJ whole genome shotgun (WGS) entry which is preliminary data.</text>
</comment>
<dbReference type="NCBIfam" id="TIGR02595">
    <property type="entry name" value="PEP_CTERM"/>
    <property type="match status" value="1"/>
</dbReference>
<reference evidence="2 3" key="1">
    <citation type="submission" date="2019-02" db="EMBL/GenBank/DDBJ databases">
        <title>Deep-cultivation of Planctomycetes and their phenomic and genomic characterization uncovers novel biology.</title>
        <authorList>
            <person name="Wiegand S."/>
            <person name="Jogler M."/>
            <person name="Boedeker C."/>
            <person name="Pinto D."/>
            <person name="Vollmers J."/>
            <person name="Rivas-Marin E."/>
            <person name="Kohn T."/>
            <person name="Peeters S.H."/>
            <person name="Heuer A."/>
            <person name="Rast P."/>
            <person name="Oberbeckmann S."/>
            <person name="Bunk B."/>
            <person name="Jeske O."/>
            <person name="Meyerdierks A."/>
            <person name="Storesund J.E."/>
            <person name="Kallscheuer N."/>
            <person name="Luecker S."/>
            <person name="Lage O.M."/>
            <person name="Pohl T."/>
            <person name="Merkel B.J."/>
            <person name="Hornburger P."/>
            <person name="Mueller R.-W."/>
            <person name="Bruemmer F."/>
            <person name="Labrenz M."/>
            <person name="Spormann A.M."/>
            <person name="Op Den Camp H."/>
            <person name="Overmann J."/>
            <person name="Amann R."/>
            <person name="Jetten M.S.M."/>
            <person name="Mascher T."/>
            <person name="Medema M.H."/>
            <person name="Devos D.P."/>
            <person name="Kaster A.-K."/>
            <person name="Ovreas L."/>
            <person name="Rohde M."/>
            <person name="Galperin M.Y."/>
            <person name="Jogler C."/>
        </authorList>
    </citation>
    <scope>NUCLEOTIDE SEQUENCE [LARGE SCALE GENOMIC DNA]</scope>
    <source>
        <strain evidence="2 3">KOR34</strain>
    </source>
</reference>
<name>A0A5C5VC21_9BACT</name>
<gene>
    <name evidence="2" type="ORF">KOR34_02800</name>
</gene>
<protein>
    <recommendedName>
        <fullName evidence="4">PEP-CTERM protein-sorting domain-containing protein</fullName>
    </recommendedName>
</protein>
<organism evidence="2 3">
    <name type="scientific">Posidoniimonas corsicana</name>
    <dbReference type="NCBI Taxonomy" id="1938618"/>
    <lineage>
        <taxon>Bacteria</taxon>
        <taxon>Pseudomonadati</taxon>
        <taxon>Planctomycetota</taxon>
        <taxon>Planctomycetia</taxon>
        <taxon>Pirellulales</taxon>
        <taxon>Lacipirellulaceae</taxon>
        <taxon>Posidoniimonas</taxon>
    </lineage>
</organism>
<accession>A0A5C5VC21</accession>
<dbReference type="AlphaFoldDB" id="A0A5C5VC21"/>
<evidence type="ECO:0000313" key="2">
    <source>
        <dbReference type="EMBL" id="TWT35389.1"/>
    </source>
</evidence>
<proteinExistence type="predicted"/>
<evidence type="ECO:0000313" key="3">
    <source>
        <dbReference type="Proteomes" id="UP000316714"/>
    </source>
</evidence>
<feature type="signal peptide" evidence="1">
    <location>
        <begin position="1"/>
        <end position="25"/>
    </location>
</feature>